<proteinExistence type="predicted"/>
<dbReference type="EMBL" id="JAHRGL010000040">
    <property type="protein sequence ID" value="MBV2133795.1"/>
    <property type="molecule type" value="Genomic_DNA"/>
</dbReference>
<dbReference type="Proteomes" id="UP000813068">
    <property type="component" value="Unassembled WGS sequence"/>
</dbReference>
<evidence type="ECO:0008006" key="3">
    <source>
        <dbReference type="Google" id="ProtNLM"/>
    </source>
</evidence>
<dbReference type="RefSeq" id="WP_217682242.1">
    <property type="nucleotide sequence ID" value="NZ_JAHRGL010000040.1"/>
</dbReference>
<gene>
    <name evidence="1" type="ORF">KRX52_13520</name>
</gene>
<evidence type="ECO:0000313" key="1">
    <source>
        <dbReference type="EMBL" id="MBV2133795.1"/>
    </source>
</evidence>
<reference evidence="1 2" key="1">
    <citation type="submission" date="2021-06" db="EMBL/GenBank/DDBJ databases">
        <title>Differences between aerobic and microaerobic xylene degrading microbial communities.</title>
        <authorList>
            <person name="Banerjee S."/>
            <person name="Tancsics A."/>
        </authorList>
    </citation>
    <scope>NUCLEOTIDE SEQUENCE [LARGE SCALE GENOMIC DNA]</scope>
    <source>
        <strain evidence="1 2">MAP12</strain>
    </source>
</reference>
<comment type="caution">
    <text evidence="1">The sequence shown here is derived from an EMBL/GenBank/DDBJ whole genome shotgun (WGS) entry which is preliminary data.</text>
</comment>
<name>A0ABS6MYD5_9GAMM</name>
<protein>
    <recommendedName>
        <fullName evidence="3">Type 4 fimbrial biogenesis protein PilX N-terminal domain-containing protein</fullName>
    </recommendedName>
</protein>
<organism evidence="1 2">
    <name type="scientific">Geopseudomonas aromaticivorans</name>
    <dbReference type="NCBI Taxonomy" id="2849492"/>
    <lineage>
        <taxon>Bacteria</taxon>
        <taxon>Pseudomonadati</taxon>
        <taxon>Pseudomonadota</taxon>
        <taxon>Gammaproteobacteria</taxon>
        <taxon>Pseudomonadales</taxon>
        <taxon>Pseudomonadaceae</taxon>
        <taxon>Geopseudomonas</taxon>
    </lineage>
</organism>
<evidence type="ECO:0000313" key="2">
    <source>
        <dbReference type="Proteomes" id="UP000813068"/>
    </source>
</evidence>
<keyword evidence="2" id="KW-1185">Reference proteome</keyword>
<sequence length="217" mass="22805">MMKTSLKFSERQRGAVLLVGLVMLVMVTLLAISGFNMVKVNQQVAGNMESRSQAMVAANAAIEEAISSTLFISNPGNLLLNACGSANNRCYDFNDDGVNDITVVVRAPTCVTVTPKSNDEVLGIAEALLEQAETAVDVELKNRLIASAYGFTSCQSPHSASGRPGGSSSSLAASECSVVIWNFVADAEDSVTGARATVRQGVSVWSPKNNVESVCPI</sequence>
<accession>A0ABS6MYD5</accession>